<accession>A0A7J5TJI6</accession>
<evidence type="ECO:0000313" key="5">
    <source>
        <dbReference type="EMBL" id="KAB7462079.1"/>
    </source>
</evidence>
<dbReference type="EMBL" id="WDPD01000002">
    <property type="protein sequence ID" value="KAB7462079.1"/>
    <property type="molecule type" value="Genomic_DNA"/>
</dbReference>
<keyword evidence="3 5" id="KW-0808">Transferase</keyword>
<protein>
    <recommendedName>
        <fullName evidence="3 4">Dephospho-CoA kinase</fullName>
        <ecNumber evidence="3 4">2.7.1.24</ecNumber>
    </recommendedName>
    <alternativeName>
        <fullName evidence="3">Dephosphocoenzyme A kinase</fullName>
    </alternativeName>
</protein>
<reference evidence="5 6" key="1">
    <citation type="journal article" date="2019" name="Nat. Med.">
        <title>A library of human gut bacterial isolates paired with longitudinal multiomics data enables mechanistic microbiome research.</title>
        <authorList>
            <person name="Poyet M."/>
            <person name="Groussin M."/>
            <person name="Gibbons S.M."/>
            <person name="Avila-Pacheco J."/>
            <person name="Jiang X."/>
            <person name="Kearney S.M."/>
            <person name="Perrotta A.R."/>
            <person name="Berdy B."/>
            <person name="Zhao S."/>
            <person name="Lieberman T.D."/>
            <person name="Swanson P.K."/>
            <person name="Smith M."/>
            <person name="Roesemann S."/>
            <person name="Alexander J.E."/>
            <person name="Rich S.A."/>
            <person name="Livny J."/>
            <person name="Vlamakis H."/>
            <person name="Clish C."/>
            <person name="Bullock K."/>
            <person name="Deik A."/>
            <person name="Scott J."/>
            <person name="Pierce K.A."/>
            <person name="Xavier R.J."/>
            <person name="Alm E.J."/>
        </authorList>
    </citation>
    <scope>NUCLEOTIDE SEQUENCE [LARGE SCALE GENOMIC DNA]</scope>
    <source>
        <strain evidence="5 6">BIOML-A2</strain>
    </source>
</reference>
<dbReference type="GO" id="GO:0005737">
    <property type="term" value="C:cytoplasm"/>
    <property type="evidence" value="ECO:0007669"/>
    <property type="project" value="UniProtKB-SubCell"/>
</dbReference>
<keyword evidence="3" id="KW-0963">Cytoplasm</keyword>
<keyword evidence="1 3" id="KW-0547">Nucleotide-binding</keyword>
<evidence type="ECO:0000256" key="4">
    <source>
        <dbReference type="NCBIfam" id="TIGR00152"/>
    </source>
</evidence>
<dbReference type="HAMAP" id="MF_00376">
    <property type="entry name" value="Dephospho_CoA_kinase"/>
    <property type="match status" value="1"/>
</dbReference>
<dbReference type="GO" id="GO:0005524">
    <property type="term" value="F:ATP binding"/>
    <property type="evidence" value="ECO:0007669"/>
    <property type="project" value="UniProtKB-UniRule"/>
</dbReference>
<comment type="subcellular location">
    <subcellularLocation>
        <location evidence="3">Cytoplasm</location>
    </subcellularLocation>
</comment>
<dbReference type="EC" id="2.7.1.24" evidence="3 4"/>
<dbReference type="GO" id="GO:0015937">
    <property type="term" value="P:coenzyme A biosynthetic process"/>
    <property type="evidence" value="ECO:0007669"/>
    <property type="project" value="UniProtKB-UniRule"/>
</dbReference>
<dbReference type="Gene3D" id="3.40.50.300">
    <property type="entry name" value="P-loop containing nucleotide triphosphate hydrolases"/>
    <property type="match status" value="1"/>
</dbReference>
<proteinExistence type="inferred from homology"/>
<comment type="pathway">
    <text evidence="3">Cofactor biosynthesis; coenzyme A biosynthesis; CoA from (R)-pantothenate: step 5/5.</text>
</comment>
<keyword evidence="3" id="KW-0173">Coenzyme A biosynthesis</keyword>
<sequence>MDIMHTFHRRERSMLSPEHCTALPVSVRLGTMTDVTIRIGLTGGIAAGKSTVSAHLCDLGAFVIDYDELAREVVAPGSEGLRRIVDSFGADALDERGELNRAWMAEQVFSGQTSAGMRKQLDDIEHPLIYQLALRREREAMAANPQAVIVHDVPLLAEVIDDMPVRFDHIVTVEAPEDMRVRRMMATRNMSEEQAWARVGHQSSARERMAIADVVIDATHNIERMFEDVDRLYAQWRLEAR</sequence>
<dbReference type="Proteomes" id="UP000429211">
    <property type="component" value="Unassembled WGS sequence"/>
</dbReference>
<dbReference type="AlphaFoldDB" id="A0A7J5TJI6"/>
<evidence type="ECO:0000256" key="1">
    <source>
        <dbReference type="ARBA" id="ARBA00022741"/>
    </source>
</evidence>
<dbReference type="GO" id="GO:0004140">
    <property type="term" value="F:dephospho-CoA kinase activity"/>
    <property type="evidence" value="ECO:0007669"/>
    <property type="project" value="UniProtKB-UniRule"/>
</dbReference>
<dbReference type="InterPro" id="IPR027417">
    <property type="entry name" value="P-loop_NTPase"/>
</dbReference>
<comment type="catalytic activity">
    <reaction evidence="3">
        <text>3'-dephospho-CoA + ATP = ADP + CoA + H(+)</text>
        <dbReference type="Rhea" id="RHEA:18245"/>
        <dbReference type="ChEBI" id="CHEBI:15378"/>
        <dbReference type="ChEBI" id="CHEBI:30616"/>
        <dbReference type="ChEBI" id="CHEBI:57287"/>
        <dbReference type="ChEBI" id="CHEBI:57328"/>
        <dbReference type="ChEBI" id="CHEBI:456216"/>
        <dbReference type="EC" id="2.7.1.24"/>
    </reaction>
</comment>
<keyword evidence="2 3" id="KW-0067">ATP-binding</keyword>
<dbReference type="PROSITE" id="PS51219">
    <property type="entry name" value="DPCK"/>
    <property type="match status" value="1"/>
</dbReference>
<dbReference type="CDD" id="cd02022">
    <property type="entry name" value="DPCK"/>
    <property type="match status" value="1"/>
</dbReference>
<dbReference type="Pfam" id="PF01121">
    <property type="entry name" value="CoaE"/>
    <property type="match status" value="1"/>
</dbReference>
<comment type="function">
    <text evidence="3">Catalyzes the phosphorylation of the 3'-hydroxyl group of dephosphocoenzyme A to form coenzyme A.</text>
</comment>
<dbReference type="PANTHER" id="PTHR10695">
    <property type="entry name" value="DEPHOSPHO-COA KINASE-RELATED"/>
    <property type="match status" value="1"/>
</dbReference>
<dbReference type="UniPathway" id="UPA00241">
    <property type="reaction ID" value="UER00356"/>
</dbReference>
<comment type="caution">
    <text evidence="5">The sequence shown here is derived from an EMBL/GenBank/DDBJ whole genome shotgun (WGS) entry which is preliminary data.</text>
</comment>
<evidence type="ECO:0000256" key="2">
    <source>
        <dbReference type="ARBA" id="ARBA00022840"/>
    </source>
</evidence>
<dbReference type="SUPFAM" id="SSF52540">
    <property type="entry name" value="P-loop containing nucleoside triphosphate hydrolases"/>
    <property type="match status" value="1"/>
</dbReference>
<comment type="similarity">
    <text evidence="3">Belongs to the CoaE family.</text>
</comment>
<gene>
    <name evidence="3" type="primary">coaE</name>
    <name evidence="5" type="ORF">GBB04_03685</name>
</gene>
<keyword evidence="3 5" id="KW-0418">Kinase</keyword>
<dbReference type="NCBIfam" id="TIGR00152">
    <property type="entry name" value="dephospho-CoA kinase"/>
    <property type="match status" value="1"/>
</dbReference>
<dbReference type="InterPro" id="IPR001977">
    <property type="entry name" value="Depp_CoAkinase"/>
</dbReference>
<evidence type="ECO:0000313" key="6">
    <source>
        <dbReference type="Proteomes" id="UP000429211"/>
    </source>
</evidence>
<organism evidence="5 6">
    <name type="scientific">Bifidobacterium dentium</name>
    <dbReference type="NCBI Taxonomy" id="1689"/>
    <lineage>
        <taxon>Bacteria</taxon>
        <taxon>Bacillati</taxon>
        <taxon>Actinomycetota</taxon>
        <taxon>Actinomycetes</taxon>
        <taxon>Bifidobacteriales</taxon>
        <taxon>Bifidobacteriaceae</taxon>
        <taxon>Bifidobacterium</taxon>
    </lineage>
</organism>
<feature type="binding site" evidence="3">
    <location>
        <begin position="46"/>
        <end position="51"/>
    </location>
    <ligand>
        <name>ATP</name>
        <dbReference type="ChEBI" id="CHEBI:30616"/>
    </ligand>
</feature>
<name>A0A7J5TJI6_9BIFI</name>
<dbReference type="PANTHER" id="PTHR10695:SF46">
    <property type="entry name" value="BIFUNCTIONAL COENZYME A SYNTHASE-RELATED"/>
    <property type="match status" value="1"/>
</dbReference>
<evidence type="ECO:0000256" key="3">
    <source>
        <dbReference type="HAMAP-Rule" id="MF_00376"/>
    </source>
</evidence>